<dbReference type="InterPro" id="IPR001045">
    <property type="entry name" value="Spermi_synthase"/>
</dbReference>
<dbReference type="PANTHER" id="PTHR43317">
    <property type="entry name" value="THERMOSPERMINE SYNTHASE ACAULIS5"/>
    <property type="match status" value="1"/>
</dbReference>
<keyword evidence="9" id="KW-1185">Reference proteome</keyword>
<dbReference type="PROSITE" id="PS51006">
    <property type="entry name" value="PABS_2"/>
    <property type="match status" value="1"/>
</dbReference>
<dbReference type="EMBL" id="AGUD01000303">
    <property type="protein sequence ID" value="EHN09119.1"/>
    <property type="molecule type" value="Genomic_DNA"/>
</dbReference>
<keyword evidence="4" id="KW-0812">Transmembrane</keyword>
<sequence length="570" mass="60726">MVSDRHGRRSSAATRPEDRWIQAQRRPTRRPSHPAGGAAMKRGARALLLGAAGACAACALIYELALVALGGVLVGSSVTQTSLVVSLFVFALGLGALAAKPLLSRPLGAFVVIETGVAVAGGFSVLVCYAAFAYAGIYTPAVVLMSLVCGTLVGAELPLLMELLQRVRRQAAARAVADLTAADYIGALVGGLAFPFVLLPLLGQLRGALAAGLLNLVCAAVIVLVVFRGDLSRRHRGGAIAVLTLGAVAVGAGLGYAGRFEVSARQQLYDDPIVVSERTPYQEIDITESATFSGTKDVRLFLNGDLQLSSRDEYRYHEALVHPAIGAATAGAGPGTRARGPRRVLVLGGGDGMAVREILRHPGVERVQLVDLDPAMTRLARRDPRLRRLNHGALDDRRVTVANADAFTWIRKLDGADARSWDVIVLDFPDPDDQGLARLYSAELYGMVRTRALAPGGVMVVQSGSPYFAPDAFWSVGRTLELAGWRGRPYHVDVPTFGDWGFWLAAPAAVRRSPPPLTLAGAPRGLRFLTPDVLRAAATFAPDRGPRDVRPTTLDRPAILDYTRKGWADY</sequence>
<comment type="subunit">
    <text evidence="4">Homodimer or homotetramer.</text>
</comment>
<evidence type="ECO:0000313" key="9">
    <source>
        <dbReference type="Proteomes" id="UP000005143"/>
    </source>
</evidence>
<dbReference type="PROSITE" id="PS01330">
    <property type="entry name" value="PABS_1"/>
    <property type="match status" value="1"/>
</dbReference>
<feature type="binding site" evidence="4">
    <location>
        <position position="371"/>
    </location>
    <ligand>
        <name>S-methyl-5'-thioadenosine</name>
        <dbReference type="ChEBI" id="CHEBI:17509"/>
    </ligand>
</feature>
<dbReference type="InterPro" id="IPR036259">
    <property type="entry name" value="MFS_trans_sf"/>
</dbReference>
<comment type="catalytic activity">
    <reaction evidence="4">
        <text>S-adenosyl 3-(methylsulfanyl)propylamine + putrescine = S-methyl-5'-thioadenosine + spermidine + H(+)</text>
        <dbReference type="Rhea" id="RHEA:12721"/>
        <dbReference type="ChEBI" id="CHEBI:15378"/>
        <dbReference type="ChEBI" id="CHEBI:17509"/>
        <dbReference type="ChEBI" id="CHEBI:57443"/>
        <dbReference type="ChEBI" id="CHEBI:57834"/>
        <dbReference type="ChEBI" id="CHEBI:326268"/>
        <dbReference type="EC" id="2.5.1.16"/>
    </reaction>
</comment>
<dbReference type="EC" id="2.5.1.16" evidence="4"/>
<feature type="domain" description="PABS" evidence="7">
    <location>
        <begin position="257"/>
        <end position="507"/>
    </location>
</feature>
<feature type="binding site" evidence="4">
    <location>
        <begin position="405"/>
        <end position="406"/>
    </location>
    <ligand>
        <name>S-methyl-5'-thioadenosine</name>
        <dbReference type="ChEBI" id="CHEBI:17509"/>
    </ligand>
</feature>
<keyword evidence="4" id="KW-0472">Membrane</keyword>
<comment type="pathway">
    <text evidence="4">Amine and polyamine biosynthesis; spermidine biosynthesis; spermidine from putrescine: step 1/1.</text>
</comment>
<feature type="transmembrane region" description="Helical" evidence="4">
    <location>
        <begin position="239"/>
        <end position="258"/>
    </location>
</feature>
<dbReference type="RefSeq" id="WP_007578706.1">
    <property type="nucleotide sequence ID" value="NZ_AGUD01000303.1"/>
</dbReference>
<comment type="subcellular location">
    <subcellularLocation>
        <location evidence="4">Cell membrane</location>
        <topology evidence="4">Multi-pass membrane protein</topology>
    </subcellularLocation>
</comment>
<feature type="binding site" evidence="4">
    <location>
        <position position="351"/>
    </location>
    <ligand>
        <name>spermidine</name>
        <dbReference type="ChEBI" id="CHEBI:57834"/>
    </ligand>
</feature>
<comment type="caution">
    <text evidence="4">Lacks conserved residue(s) required for the propagation of feature annotation.</text>
</comment>
<dbReference type="Pfam" id="PF01564">
    <property type="entry name" value="Spermine_synth"/>
    <property type="match status" value="1"/>
</dbReference>
<feature type="transmembrane region" description="Helical" evidence="4">
    <location>
        <begin position="111"/>
        <end position="132"/>
    </location>
</feature>
<dbReference type="Proteomes" id="UP000005143">
    <property type="component" value="Unassembled WGS sequence"/>
</dbReference>
<dbReference type="GO" id="GO:0008295">
    <property type="term" value="P:spermidine biosynthetic process"/>
    <property type="evidence" value="ECO:0007669"/>
    <property type="project" value="UniProtKB-UniRule"/>
</dbReference>
<keyword evidence="2 4" id="KW-0808">Transferase</keyword>
<feature type="transmembrane region" description="Helical" evidence="4">
    <location>
        <begin position="80"/>
        <end position="99"/>
    </location>
</feature>
<organism evidence="8 9">
    <name type="scientific">Patulibacter medicamentivorans</name>
    <dbReference type="NCBI Taxonomy" id="1097667"/>
    <lineage>
        <taxon>Bacteria</taxon>
        <taxon>Bacillati</taxon>
        <taxon>Actinomycetota</taxon>
        <taxon>Thermoleophilia</taxon>
        <taxon>Solirubrobacterales</taxon>
        <taxon>Patulibacteraceae</taxon>
        <taxon>Patulibacter</taxon>
    </lineage>
</organism>
<feature type="binding site" evidence="4">
    <location>
        <position position="282"/>
    </location>
    <ligand>
        <name>S-methyl-5'-thioadenosine</name>
        <dbReference type="ChEBI" id="CHEBI:17509"/>
    </ligand>
</feature>
<evidence type="ECO:0000256" key="3">
    <source>
        <dbReference type="ARBA" id="ARBA00023115"/>
    </source>
</evidence>
<reference evidence="8 9" key="1">
    <citation type="journal article" date="2013" name="Biodegradation">
        <title>Quantitative proteomic analysis of ibuprofen-degrading Patulibacter sp. strain I11.</title>
        <authorList>
            <person name="Almeida B."/>
            <person name="Kjeldal H."/>
            <person name="Lolas I."/>
            <person name="Knudsen A.D."/>
            <person name="Carvalho G."/>
            <person name="Nielsen K.L."/>
            <person name="Barreto Crespo M.T."/>
            <person name="Stensballe A."/>
            <person name="Nielsen J.L."/>
        </authorList>
    </citation>
    <scope>NUCLEOTIDE SEQUENCE [LARGE SCALE GENOMIC DNA]</scope>
    <source>
        <strain evidence="8 9">I11</strain>
    </source>
</reference>
<feature type="transmembrane region" description="Helical" evidence="4">
    <location>
        <begin position="208"/>
        <end position="227"/>
    </location>
</feature>
<keyword evidence="4" id="KW-1003">Cell membrane</keyword>
<evidence type="ECO:0000256" key="2">
    <source>
        <dbReference type="ARBA" id="ARBA00022679"/>
    </source>
</evidence>
<dbReference type="GO" id="GO:0004766">
    <property type="term" value="F:spermidine synthase activity"/>
    <property type="evidence" value="ECO:0007669"/>
    <property type="project" value="UniProtKB-UniRule"/>
</dbReference>
<keyword evidence="3 4" id="KW-0620">Polyamine biosynthesis</keyword>
<dbReference type="InterPro" id="IPR029063">
    <property type="entry name" value="SAM-dependent_MTases_sf"/>
</dbReference>
<dbReference type="CDD" id="cd02440">
    <property type="entry name" value="AdoMet_MTases"/>
    <property type="match status" value="1"/>
</dbReference>
<evidence type="ECO:0000256" key="5">
    <source>
        <dbReference type="PROSITE-ProRule" id="PRU00354"/>
    </source>
</evidence>
<dbReference type="SUPFAM" id="SSF53335">
    <property type="entry name" value="S-adenosyl-L-methionine-dependent methyltransferases"/>
    <property type="match status" value="1"/>
</dbReference>
<dbReference type="HAMAP" id="MF_00198">
    <property type="entry name" value="Spermidine_synth"/>
    <property type="match status" value="1"/>
</dbReference>
<comment type="caution">
    <text evidence="8">The sequence shown here is derived from an EMBL/GenBank/DDBJ whole genome shotgun (WGS) entry which is preliminary data.</text>
</comment>
<comment type="similarity">
    <text evidence="1 4">Belongs to the spermidine/spermine synthase family.</text>
</comment>
<dbReference type="InterPro" id="IPR030373">
    <property type="entry name" value="PABS_CS"/>
</dbReference>
<evidence type="ECO:0000313" key="8">
    <source>
        <dbReference type="EMBL" id="EHN09119.1"/>
    </source>
</evidence>
<dbReference type="GO" id="GO:0010487">
    <property type="term" value="F:thermospermine synthase activity"/>
    <property type="evidence" value="ECO:0007669"/>
    <property type="project" value="UniProtKB-ARBA"/>
</dbReference>
<evidence type="ECO:0000256" key="1">
    <source>
        <dbReference type="ARBA" id="ARBA00007867"/>
    </source>
</evidence>
<proteinExistence type="inferred from homology"/>
<dbReference type="PANTHER" id="PTHR43317:SF1">
    <property type="entry name" value="THERMOSPERMINE SYNTHASE ACAULIS5"/>
    <property type="match status" value="1"/>
</dbReference>
<comment type="function">
    <text evidence="4">Catalyzes the irreversible transfer of a propylamine group from the amino donor S-adenosylmethioninamine (decarboxy-AdoMet) to putrescine (1,4-diaminobutane) to yield spermidine.</text>
</comment>
<dbReference type="GO" id="GO:0005886">
    <property type="term" value="C:plasma membrane"/>
    <property type="evidence" value="ECO:0007669"/>
    <property type="project" value="UniProtKB-SubCell"/>
</dbReference>
<feature type="transmembrane region" description="Helical" evidence="4">
    <location>
        <begin position="47"/>
        <end position="74"/>
    </location>
</feature>
<evidence type="ECO:0000256" key="6">
    <source>
        <dbReference type="SAM" id="MobiDB-lite"/>
    </source>
</evidence>
<dbReference type="InterPro" id="IPR030374">
    <property type="entry name" value="PABS"/>
</dbReference>
<dbReference type="Gene3D" id="3.40.50.150">
    <property type="entry name" value="Vaccinia Virus protein VP39"/>
    <property type="match status" value="1"/>
</dbReference>
<name>H0EB44_9ACTN</name>
<protein>
    <recommendedName>
        <fullName evidence="4">Polyamine aminopropyltransferase</fullName>
    </recommendedName>
    <alternativeName>
        <fullName evidence="4">Putrescine aminopropyltransferase</fullName>
        <shortName evidence="4">PAPT</shortName>
    </alternativeName>
    <alternativeName>
        <fullName evidence="4">Spermidine synthase</fullName>
        <shortName evidence="4">SPDS</shortName>
        <shortName evidence="4">SPDSY</shortName>
        <ecNumber evidence="4">2.5.1.16</ecNumber>
    </alternativeName>
</protein>
<dbReference type="NCBIfam" id="NF002956">
    <property type="entry name" value="PRK03612.1"/>
    <property type="match status" value="1"/>
</dbReference>
<dbReference type="UniPathway" id="UPA00248">
    <property type="reaction ID" value="UER00314"/>
</dbReference>
<feature type="active site" description="Proton acceptor" evidence="4 5">
    <location>
        <position position="427"/>
    </location>
</feature>
<dbReference type="SUPFAM" id="SSF103473">
    <property type="entry name" value="MFS general substrate transporter"/>
    <property type="match status" value="1"/>
</dbReference>
<evidence type="ECO:0000256" key="4">
    <source>
        <dbReference type="HAMAP-Rule" id="MF_00198"/>
    </source>
</evidence>
<dbReference type="PATRIC" id="fig|1097667.3.peg.4036"/>
<accession>H0EB44</accession>
<keyword evidence="4" id="KW-1133">Transmembrane helix</keyword>
<dbReference type="AlphaFoldDB" id="H0EB44"/>
<gene>
    <name evidence="4" type="primary">speE</name>
    <name evidence="8" type="ORF">PAI11_40710</name>
</gene>
<feature type="binding site" evidence="4">
    <location>
        <position position="317"/>
    </location>
    <ligand>
        <name>spermidine</name>
        <dbReference type="ChEBI" id="CHEBI:57834"/>
    </ligand>
</feature>
<evidence type="ECO:0000259" key="7">
    <source>
        <dbReference type="PROSITE" id="PS51006"/>
    </source>
</evidence>
<keyword evidence="4" id="KW-0745">Spermidine biosynthesis</keyword>
<feature type="region of interest" description="Disordered" evidence="6">
    <location>
        <begin position="1"/>
        <end position="38"/>
    </location>
</feature>
<feature type="transmembrane region" description="Helical" evidence="4">
    <location>
        <begin position="138"/>
        <end position="160"/>
    </location>
</feature>
<feature type="transmembrane region" description="Helical" evidence="4">
    <location>
        <begin position="181"/>
        <end position="202"/>
    </location>
</feature>